<reference evidence="2" key="1">
    <citation type="submission" date="2016-12" db="EMBL/GenBank/DDBJ databases">
        <authorList>
            <person name="Gaudriault S."/>
        </authorList>
    </citation>
    <scope>NUCLEOTIDE SEQUENCE [LARGE SCALE GENOMIC DNA]</scope>
    <source>
        <strain evidence="2">HGB1681 (deposited as PTA-6826 in the American Type Culture Collection)</strain>
    </source>
</reference>
<dbReference type="Proteomes" id="UP000196435">
    <property type="component" value="Unassembled WGS sequence"/>
</dbReference>
<proteinExistence type="predicted"/>
<evidence type="ECO:0000313" key="2">
    <source>
        <dbReference type="Proteomes" id="UP000196435"/>
    </source>
</evidence>
<sequence length="38" mass="4345">MISGNYQYIDFKQLQAIFFYFLSAINLHKAIANVCVGC</sequence>
<evidence type="ECO:0000313" key="1">
    <source>
        <dbReference type="EMBL" id="SIP74057.1"/>
    </source>
</evidence>
<name>A0A1N6MZ10_9GAMM</name>
<organism evidence="1 2">
    <name type="scientific">Xenorhabdus innexi</name>
    <dbReference type="NCBI Taxonomy" id="290109"/>
    <lineage>
        <taxon>Bacteria</taxon>
        <taxon>Pseudomonadati</taxon>
        <taxon>Pseudomonadota</taxon>
        <taxon>Gammaproteobacteria</taxon>
        <taxon>Enterobacterales</taxon>
        <taxon>Morganellaceae</taxon>
        <taxon>Xenorhabdus</taxon>
    </lineage>
</organism>
<protein>
    <submittedName>
        <fullName evidence="1">Uncharacterized protein</fullName>
    </submittedName>
</protein>
<dbReference type="AlphaFoldDB" id="A0A1N6MZ10"/>
<dbReference type="EMBL" id="FTLG01000193">
    <property type="protein sequence ID" value="SIP74057.1"/>
    <property type="molecule type" value="Genomic_DNA"/>
</dbReference>
<gene>
    <name evidence="1" type="ORF">XIS1_500012</name>
</gene>
<accession>A0A1N6MZ10</accession>